<reference evidence="2 3" key="1">
    <citation type="journal article" date="2012" name="BMC Genomics">
        <title>The genome sequence of Propionibacterium acidipropionici provides insights into its biotechnological and industrial potential.</title>
        <authorList>
            <person name="Parizzi L.P."/>
            <person name="Grassi M.C."/>
            <person name="Llerena L.A."/>
            <person name="Carazzolle M.F."/>
            <person name="Queiroz V.L."/>
            <person name="Lunardi I."/>
            <person name="Zeidler A.F."/>
            <person name="Teixeira P.J."/>
            <person name="Mieczkowski P."/>
            <person name="Rincones J."/>
            <person name="Pereira G.A."/>
        </authorList>
    </citation>
    <scope>NUCLEOTIDE SEQUENCE [LARGE SCALE GENOMIC DNA]</scope>
    <source>
        <strain evidence="3">ATCC 4875 / DSM 20272 / JCM 6432 / NBRC 12425 / NCIMB 8070</strain>
    </source>
</reference>
<keyword evidence="1" id="KW-0732">Signal</keyword>
<name>K7RX49_ACIA4</name>
<proteinExistence type="predicted"/>
<evidence type="ECO:0000256" key="1">
    <source>
        <dbReference type="SAM" id="SignalP"/>
    </source>
</evidence>
<dbReference type="HOGENOM" id="CLU_3083407_0_0_11"/>
<evidence type="ECO:0000313" key="2">
    <source>
        <dbReference type="EMBL" id="AFV91021.1"/>
    </source>
</evidence>
<dbReference type="KEGG" id="pbo:PACID_32610"/>
<dbReference type="EMBL" id="CP003493">
    <property type="protein sequence ID" value="AFV91021.1"/>
    <property type="molecule type" value="Genomic_DNA"/>
</dbReference>
<feature type="chain" id="PRO_5003912456" evidence="1">
    <location>
        <begin position="29"/>
        <end position="52"/>
    </location>
</feature>
<accession>K7RX49</accession>
<dbReference type="Proteomes" id="UP000000214">
    <property type="component" value="Chromosome"/>
</dbReference>
<organism evidence="2 3">
    <name type="scientific">Acidipropionibacterium acidipropionici (strain ATCC 4875 / DSM 20272 / JCM 6432 / NBRC 12425 / NCIMB 8070 / 4)</name>
    <name type="common">Propionibacterium acidipropionici</name>
    <dbReference type="NCBI Taxonomy" id="1171373"/>
    <lineage>
        <taxon>Bacteria</taxon>
        <taxon>Bacillati</taxon>
        <taxon>Actinomycetota</taxon>
        <taxon>Actinomycetes</taxon>
        <taxon>Propionibacteriales</taxon>
        <taxon>Propionibacteriaceae</taxon>
        <taxon>Acidipropionibacterium</taxon>
    </lineage>
</organism>
<evidence type="ECO:0000313" key="3">
    <source>
        <dbReference type="Proteomes" id="UP000000214"/>
    </source>
</evidence>
<feature type="signal peptide" evidence="1">
    <location>
        <begin position="1"/>
        <end position="28"/>
    </location>
</feature>
<dbReference type="PATRIC" id="fig|1171373.8.peg.3208"/>
<dbReference type="AlphaFoldDB" id="K7RX49"/>
<sequence>MSAISRSRRPRMLRLVATSLTAVMLAVASPAVVHPDGWCDRFPWWPTCQRAV</sequence>
<gene>
    <name evidence="2" type="ordered locus">PACID_32610</name>
</gene>
<protein>
    <submittedName>
        <fullName evidence="2">Uncharacterized protein</fullName>
    </submittedName>
</protein>